<dbReference type="Proteomes" id="UP001328107">
    <property type="component" value="Unassembled WGS sequence"/>
</dbReference>
<protein>
    <submittedName>
        <fullName evidence="1">Uncharacterized protein</fullName>
    </submittedName>
</protein>
<dbReference type="AlphaFoldDB" id="A0AAN5CT27"/>
<gene>
    <name evidence="1" type="ORF">PMAYCL1PPCAC_20282</name>
</gene>
<evidence type="ECO:0000313" key="1">
    <source>
        <dbReference type="EMBL" id="GMR50087.1"/>
    </source>
</evidence>
<comment type="caution">
    <text evidence="1">The sequence shown here is derived from an EMBL/GenBank/DDBJ whole genome shotgun (WGS) entry which is preliminary data.</text>
</comment>
<name>A0AAN5CT27_9BILA</name>
<organism evidence="1 2">
    <name type="scientific">Pristionchus mayeri</name>
    <dbReference type="NCBI Taxonomy" id="1317129"/>
    <lineage>
        <taxon>Eukaryota</taxon>
        <taxon>Metazoa</taxon>
        <taxon>Ecdysozoa</taxon>
        <taxon>Nematoda</taxon>
        <taxon>Chromadorea</taxon>
        <taxon>Rhabditida</taxon>
        <taxon>Rhabditina</taxon>
        <taxon>Diplogasteromorpha</taxon>
        <taxon>Diplogasteroidea</taxon>
        <taxon>Neodiplogasteridae</taxon>
        <taxon>Pristionchus</taxon>
    </lineage>
</organism>
<reference evidence="2" key="1">
    <citation type="submission" date="2022-10" db="EMBL/GenBank/DDBJ databases">
        <title>Genome assembly of Pristionchus species.</title>
        <authorList>
            <person name="Yoshida K."/>
            <person name="Sommer R.J."/>
        </authorList>
    </citation>
    <scope>NUCLEOTIDE SEQUENCE [LARGE SCALE GENOMIC DNA]</scope>
    <source>
        <strain evidence="2">RS5460</strain>
    </source>
</reference>
<keyword evidence="2" id="KW-1185">Reference proteome</keyword>
<feature type="non-terminal residue" evidence="1">
    <location>
        <position position="122"/>
    </location>
</feature>
<sequence>MKDVRVNNFRIKSRNLSSKSISQFIKAISAASEVKKLTMYIWKVHTVCPAELLLKLSSLVPTIAIYQNRVRGKNYAYFFGAENVDWQPVIVEMFSNKIDKLYISNPHHSGFICENDANKLRK</sequence>
<proteinExistence type="predicted"/>
<dbReference type="EMBL" id="BTRK01000004">
    <property type="protein sequence ID" value="GMR50087.1"/>
    <property type="molecule type" value="Genomic_DNA"/>
</dbReference>
<evidence type="ECO:0000313" key="2">
    <source>
        <dbReference type="Proteomes" id="UP001328107"/>
    </source>
</evidence>
<accession>A0AAN5CT27</accession>